<name>A0A0F9EZP5_9ZZZZ</name>
<proteinExistence type="predicted"/>
<organism evidence="1">
    <name type="scientific">marine sediment metagenome</name>
    <dbReference type="NCBI Taxonomy" id="412755"/>
    <lineage>
        <taxon>unclassified sequences</taxon>
        <taxon>metagenomes</taxon>
        <taxon>ecological metagenomes</taxon>
    </lineage>
</organism>
<comment type="caution">
    <text evidence="1">The sequence shown here is derived from an EMBL/GenBank/DDBJ whole genome shotgun (WGS) entry which is preliminary data.</text>
</comment>
<dbReference type="EMBL" id="LAZR01023139">
    <property type="protein sequence ID" value="KKL79544.1"/>
    <property type="molecule type" value="Genomic_DNA"/>
</dbReference>
<accession>A0A0F9EZP5</accession>
<protein>
    <submittedName>
        <fullName evidence="1">Uncharacterized protein</fullName>
    </submittedName>
</protein>
<dbReference type="Gene3D" id="1.10.10.60">
    <property type="entry name" value="Homeodomain-like"/>
    <property type="match status" value="1"/>
</dbReference>
<gene>
    <name evidence="1" type="ORF">LCGC14_2013790</name>
</gene>
<sequence length="381" mass="43892">MPSPTFGARGVLVDAVAMAVREAWEANGDKLVAYKRLAATLRRTLGSEGLAQRALPAAVRLFNLQDRPAGDIEAPHIAVLSLCPHCRKLKLIEERAPYRGKVRMEVLRDLEWMRRQFDDLHRTDQDVARDLNCCKQSVAMWRNRHGIEPPKANRAYMDERVLRDLLVDKKLAPGEVAAELGCEVHTVRNWAKELGVVPNCRDFAHCTFDWWNDRVQAGWTQHRMAAAAGIVKHAVQYHLKKWGLYKWVGSRGRKPKYPQLYEPGWLRKELARKGASFAKIARKVGCSETTVTYAAKKLELIDPKRPPRPSPWTRDPEWYRERFKRKMTIEQMADEVGVRVKTINNYMSELGLLPEYWRVVERWGDKSLTSTRKMVLAGMLK</sequence>
<dbReference type="AlphaFoldDB" id="A0A0F9EZP5"/>
<reference evidence="1" key="1">
    <citation type="journal article" date="2015" name="Nature">
        <title>Complex archaea that bridge the gap between prokaryotes and eukaryotes.</title>
        <authorList>
            <person name="Spang A."/>
            <person name="Saw J.H."/>
            <person name="Jorgensen S.L."/>
            <person name="Zaremba-Niedzwiedzka K."/>
            <person name="Martijn J."/>
            <person name="Lind A.E."/>
            <person name="van Eijk R."/>
            <person name="Schleper C."/>
            <person name="Guy L."/>
            <person name="Ettema T.J."/>
        </authorList>
    </citation>
    <scope>NUCLEOTIDE SEQUENCE</scope>
</reference>
<evidence type="ECO:0000313" key="1">
    <source>
        <dbReference type="EMBL" id="KKL79544.1"/>
    </source>
</evidence>